<protein>
    <submittedName>
        <fullName evidence="4">Carboxylesterase</fullName>
    </submittedName>
</protein>
<dbReference type="EMBL" id="CABPRZ010000031">
    <property type="protein sequence ID" value="VVE55956.1"/>
    <property type="molecule type" value="Genomic_DNA"/>
</dbReference>
<reference evidence="4 5" key="1">
    <citation type="submission" date="2019-08" db="EMBL/GenBank/DDBJ databases">
        <authorList>
            <person name="Peeters C."/>
        </authorList>
    </citation>
    <scope>NUCLEOTIDE SEQUENCE [LARGE SCALE GENOMIC DNA]</scope>
    <source>
        <strain evidence="4 5">LMG 30175</strain>
    </source>
</reference>
<organism evidence="4 5">
    <name type="scientific">Pandoraea terrae</name>
    <dbReference type="NCBI Taxonomy" id="1537710"/>
    <lineage>
        <taxon>Bacteria</taxon>
        <taxon>Pseudomonadati</taxon>
        <taxon>Pseudomonadota</taxon>
        <taxon>Betaproteobacteria</taxon>
        <taxon>Burkholderiales</taxon>
        <taxon>Burkholderiaceae</taxon>
        <taxon>Pandoraea</taxon>
    </lineage>
</organism>
<keyword evidence="5" id="KW-1185">Reference proteome</keyword>
<keyword evidence="2" id="KW-0378">Hydrolase</keyword>
<evidence type="ECO:0000256" key="1">
    <source>
        <dbReference type="ARBA" id="ARBA00006499"/>
    </source>
</evidence>
<proteinExistence type="inferred from homology"/>
<evidence type="ECO:0000313" key="5">
    <source>
        <dbReference type="Proteomes" id="UP000414233"/>
    </source>
</evidence>
<dbReference type="OrthoDB" id="9801763at2"/>
<dbReference type="Pfam" id="PF02230">
    <property type="entry name" value="Abhydrolase_2"/>
    <property type="match status" value="1"/>
</dbReference>
<dbReference type="InterPro" id="IPR050565">
    <property type="entry name" value="LYPA1-2/EST-like"/>
</dbReference>
<dbReference type="Proteomes" id="UP000414233">
    <property type="component" value="Unassembled WGS sequence"/>
</dbReference>
<sequence>MSDTHAAVSLIESAATGLRYRRFGVKREAPARARLLLLHGVGGNETNLEGLAAQLDARVETLLVRGPLTFAPGQFGWFEVSFATGVPAIDPLQAESSRERLVALLRELRAADGANPLPTVIAGFSQGGILSASVGLTSPEAVKGFAILSGRILPEIAPQIASTEALKALTAFIAHGRYDNKLPIDWAERADRWLDQLGVRHETHRYDIGHEIDARVVADFTQWLAGSLALDRG</sequence>
<dbReference type="GO" id="GO:0016787">
    <property type="term" value="F:hydrolase activity"/>
    <property type="evidence" value="ECO:0007669"/>
    <property type="project" value="UniProtKB-KW"/>
</dbReference>
<dbReference type="RefSeq" id="WP_150699698.1">
    <property type="nucleotide sequence ID" value="NZ_CABPRZ010000031.1"/>
</dbReference>
<comment type="similarity">
    <text evidence="1">Belongs to the AB hydrolase superfamily. AB hydrolase 2 family.</text>
</comment>
<evidence type="ECO:0000259" key="3">
    <source>
        <dbReference type="Pfam" id="PF02230"/>
    </source>
</evidence>
<dbReference type="InterPro" id="IPR003140">
    <property type="entry name" value="PLipase/COase/thioEstase"/>
</dbReference>
<accession>A0A5E4Z4A6</accession>
<dbReference type="PANTHER" id="PTHR10655:SF17">
    <property type="entry name" value="LYSOPHOSPHOLIPASE-LIKE PROTEIN 1"/>
    <property type="match status" value="1"/>
</dbReference>
<dbReference type="SUPFAM" id="SSF53474">
    <property type="entry name" value="alpha/beta-Hydrolases"/>
    <property type="match status" value="1"/>
</dbReference>
<gene>
    <name evidence="4" type="ORF">PTE30175_04950</name>
</gene>
<evidence type="ECO:0000256" key="2">
    <source>
        <dbReference type="ARBA" id="ARBA00022801"/>
    </source>
</evidence>
<name>A0A5E4Z4A6_9BURK</name>
<dbReference type="AlphaFoldDB" id="A0A5E4Z4A6"/>
<feature type="domain" description="Phospholipase/carboxylesterase/thioesterase" evidence="3">
    <location>
        <begin position="27"/>
        <end position="224"/>
    </location>
</feature>
<evidence type="ECO:0000313" key="4">
    <source>
        <dbReference type="EMBL" id="VVE55956.1"/>
    </source>
</evidence>
<dbReference type="InterPro" id="IPR029058">
    <property type="entry name" value="AB_hydrolase_fold"/>
</dbReference>
<dbReference type="PANTHER" id="PTHR10655">
    <property type="entry name" value="LYSOPHOSPHOLIPASE-RELATED"/>
    <property type="match status" value="1"/>
</dbReference>
<dbReference type="Gene3D" id="3.40.50.1820">
    <property type="entry name" value="alpha/beta hydrolase"/>
    <property type="match status" value="1"/>
</dbReference>